<dbReference type="Proteomes" id="UP000215694">
    <property type="component" value="Unassembled WGS sequence"/>
</dbReference>
<sequence length="179" mass="21262">MTQQNKVRIIEVVKPNPRWKYEYKEESEKVLSIMGDEIVEIHHIGSTSISGIYAKPIIDILIGVKNISEVDKYDKEMVNIGYTPKGEYGIKGRRFYLKGEIKRTHHIHIFEIDSPHIKRHLNFRDYMNTHPKDAKRYEDLKKDLASEFRYDNEAYCDGKDDFIKEIDKKAEEWDKEIQN</sequence>
<dbReference type="SUPFAM" id="SSF81301">
    <property type="entry name" value="Nucleotidyltransferase"/>
    <property type="match status" value="1"/>
</dbReference>
<keyword evidence="2" id="KW-1185">Reference proteome</keyword>
<evidence type="ECO:0000313" key="2">
    <source>
        <dbReference type="Proteomes" id="UP000215694"/>
    </source>
</evidence>
<dbReference type="EMBL" id="NOJY02000014">
    <property type="protein sequence ID" value="RDY27272.1"/>
    <property type="molecule type" value="Genomic_DNA"/>
</dbReference>
<protein>
    <submittedName>
        <fullName evidence="1">GrpB family protein</fullName>
    </submittedName>
</protein>
<dbReference type="PANTHER" id="PTHR34822">
    <property type="entry name" value="GRPB DOMAIN PROTEIN (AFU_ORTHOLOGUE AFUA_1G01530)"/>
    <property type="match status" value="1"/>
</dbReference>
<evidence type="ECO:0000313" key="1">
    <source>
        <dbReference type="EMBL" id="RDY27272.1"/>
    </source>
</evidence>
<dbReference type="PANTHER" id="PTHR34822:SF1">
    <property type="entry name" value="GRPB FAMILY PROTEIN"/>
    <property type="match status" value="1"/>
</dbReference>
<dbReference type="Gene3D" id="3.30.460.10">
    <property type="entry name" value="Beta Polymerase, domain 2"/>
    <property type="match status" value="1"/>
</dbReference>
<organism evidence="1 2">
    <name type="scientific">Romboutsia weinsteinii</name>
    <dbReference type="NCBI Taxonomy" id="2020949"/>
    <lineage>
        <taxon>Bacteria</taxon>
        <taxon>Bacillati</taxon>
        <taxon>Bacillota</taxon>
        <taxon>Clostridia</taxon>
        <taxon>Peptostreptococcales</taxon>
        <taxon>Peptostreptococcaceae</taxon>
        <taxon>Romboutsia</taxon>
    </lineage>
</organism>
<accession>A0A255I3H7</accession>
<dbReference type="InterPro" id="IPR007344">
    <property type="entry name" value="GrpB/CoaE"/>
</dbReference>
<dbReference type="Pfam" id="PF04229">
    <property type="entry name" value="GrpB"/>
    <property type="match status" value="1"/>
</dbReference>
<reference evidence="1 2" key="1">
    <citation type="journal article" date="2017" name="Genome Announc.">
        <title>Draft Genome Sequence of Romboutsia weinsteinii sp. nov. Strain CCRI-19649(T) Isolated from Surface Water.</title>
        <authorList>
            <person name="Maheux A.F."/>
            <person name="Boudreau D.K."/>
            <person name="Berube E."/>
            <person name="Boissinot M."/>
            <person name="Cantin P."/>
            <person name="Raymond F."/>
            <person name="Corbeil J."/>
            <person name="Omar R.F."/>
            <person name="Bergeron M.G."/>
        </authorList>
    </citation>
    <scope>NUCLEOTIDE SEQUENCE [LARGE SCALE GENOMIC DNA]</scope>
    <source>
        <strain evidence="1 2">CCRI-19649</strain>
    </source>
</reference>
<dbReference type="AlphaFoldDB" id="A0A255I3H7"/>
<proteinExistence type="predicted"/>
<dbReference type="OrthoDB" id="9799092at2"/>
<dbReference type="RefSeq" id="WP_094368315.1">
    <property type="nucleotide sequence ID" value="NZ_NOJY02000014.1"/>
</dbReference>
<gene>
    <name evidence="1" type="ORF">CHL78_009795</name>
</gene>
<comment type="caution">
    <text evidence="1">The sequence shown here is derived from an EMBL/GenBank/DDBJ whole genome shotgun (WGS) entry which is preliminary data.</text>
</comment>
<dbReference type="InterPro" id="IPR043519">
    <property type="entry name" value="NT_sf"/>
</dbReference>
<name>A0A255I3H7_9FIRM</name>